<accession>A0A1G1ZLN2</accession>
<protein>
    <submittedName>
        <fullName evidence="1">Uncharacterized protein</fullName>
    </submittedName>
</protein>
<proteinExistence type="predicted"/>
<gene>
    <name evidence="1" type="ORF">A3A16_01675</name>
</gene>
<evidence type="ECO:0000313" key="2">
    <source>
        <dbReference type="Proteomes" id="UP000177942"/>
    </source>
</evidence>
<organism evidence="1 2">
    <name type="scientific">Candidatus Harrisonbacteria bacterium RIFCSPLOWO2_01_FULL_44_18</name>
    <dbReference type="NCBI Taxonomy" id="1798407"/>
    <lineage>
        <taxon>Bacteria</taxon>
        <taxon>Candidatus Harrisoniibacteriota</taxon>
    </lineage>
</organism>
<reference evidence="1 2" key="1">
    <citation type="journal article" date="2016" name="Nat. Commun.">
        <title>Thousands of microbial genomes shed light on interconnected biogeochemical processes in an aquifer system.</title>
        <authorList>
            <person name="Anantharaman K."/>
            <person name="Brown C.T."/>
            <person name="Hug L.A."/>
            <person name="Sharon I."/>
            <person name="Castelle C.J."/>
            <person name="Probst A.J."/>
            <person name="Thomas B.C."/>
            <person name="Singh A."/>
            <person name="Wilkins M.J."/>
            <person name="Karaoz U."/>
            <person name="Brodie E.L."/>
            <person name="Williams K.H."/>
            <person name="Hubbard S.S."/>
            <person name="Banfield J.F."/>
        </authorList>
    </citation>
    <scope>NUCLEOTIDE SEQUENCE [LARGE SCALE GENOMIC DNA]</scope>
</reference>
<dbReference type="Proteomes" id="UP000177942">
    <property type="component" value="Unassembled WGS sequence"/>
</dbReference>
<sequence>MKGGGYMGSFERYFDSQIVKLIEQSEKDGGIWLKDVEPDQLIEVYTQKSIYRLALVDKAEHLVAVNSTGAHIDKPEICILNGSTFGGSMIRLGWIGIGMNLEFHRRRKVRPILTTSAVKTIKVKKDSKAAQELIEKANKNTAKNTLS</sequence>
<name>A0A1G1ZLN2_9BACT</name>
<comment type="caution">
    <text evidence="1">The sequence shown here is derived from an EMBL/GenBank/DDBJ whole genome shotgun (WGS) entry which is preliminary data.</text>
</comment>
<evidence type="ECO:0000313" key="1">
    <source>
        <dbReference type="EMBL" id="OGY65553.1"/>
    </source>
</evidence>
<dbReference type="EMBL" id="MHJJ01000008">
    <property type="protein sequence ID" value="OGY65553.1"/>
    <property type="molecule type" value="Genomic_DNA"/>
</dbReference>
<dbReference type="AlphaFoldDB" id="A0A1G1ZLN2"/>